<reference evidence="1" key="1">
    <citation type="journal article" date="2019" name="G3 (Bethesda)">
        <title>Genome Assemblies of Two Rare Opportunistic Yeast Pathogens: Diutina rugosa (syn. Candida rugosa) and Trichomonascus ciferrii (syn. Candida ciferrii).</title>
        <authorList>
            <person name="Mixao V."/>
            <person name="Saus E."/>
            <person name="Hansen A.P."/>
            <person name="Lass-Florl C."/>
            <person name="Gabaldon T."/>
        </authorList>
    </citation>
    <scope>NUCLEOTIDE SEQUENCE</scope>
    <source>
        <strain evidence="1">CBS 4856</strain>
    </source>
</reference>
<dbReference type="AlphaFoldDB" id="A0A642VCG6"/>
<gene>
    <name evidence="1" type="ORF">TRICI_001348</name>
</gene>
<protein>
    <submittedName>
        <fullName evidence="1">Uncharacterized protein</fullName>
    </submittedName>
</protein>
<evidence type="ECO:0000313" key="1">
    <source>
        <dbReference type="EMBL" id="KAA8916485.1"/>
    </source>
</evidence>
<dbReference type="EMBL" id="SWFS01000097">
    <property type="protein sequence ID" value="KAA8916485.1"/>
    <property type="molecule type" value="Genomic_DNA"/>
</dbReference>
<evidence type="ECO:0000313" key="2">
    <source>
        <dbReference type="Proteomes" id="UP000761534"/>
    </source>
</evidence>
<name>A0A642VCG6_9ASCO</name>
<accession>A0A642VCG6</accession>
<proteinExistence type="predicted"/>
<dbReference type="VEuPathDB" id="FungiDB:TRICI_001348"/>
<dbReference type="Proteomes" id="UP000761534">
    <property type="component" value="Unassembled WGS sequence"/>
</dbReference>
<keyword evidence="2" id="KW-1185">Reference proteome</keyword>
<sequence>MTIELFEQLLCFHNLLDFPATFRIDKKLRPERSLELIPLINLLFGNTGDISIGGDLMTLSSQNYVFRISGDSLSLLKVAQRLEPTITELEIDFKELNEELPAIVATLFSRKKLMSCILQMLHNLKEQASSARFHKLLDGL</sequence>
<comment type="caution">
    <text evidence="1">The sequence shown here is derived from an EMBL/GenBank/DDBJ whole genome shotgun (WGS) entry which is preliminary data.</text>
</comment>
<organism evidence="1 2">
    <name type="scientific">Trichomonascus ciferrii</name>
    <dbReference type="NCBI Taxonomy" id="44093"/>
    <lineage>
        <taxon>Eukaryota</taxon>
        <taxon>Fungi</taxon>
        <taxon>Dikarya</taxon>
        <taxon>Ascomycota</taxon>
        <taxon>Saccharomycotina</taxon>
        <taxon>Dipodascomycetes</taxon>
        <taxon>Dipodascales</taxon>
        <taxon>Trichomonascaceae</taxon>
        <taxon>Trichomonascus</taxon>
        <taxon>Trichomonascus ciferrii complex</taxon>
    </lineage>
</organism>